<proteinExistence type="inferred from homology"/>
<comment type="caution">
    <text evidence="8">The sequence shown here is derived from an EMBL/GenBank/DDBJ whole genome shotgun (WGS) entry which is preliminary data.</text>
</comment>
<comment type="subcellular location">
    <subcellularLocation>
        <location evidence="1">Membrane</location>
        <topology evidence="1">Multi-pass membrane protein</topology>
    </subcellularLocation>
</comment>
<keyword evidence="5 6" id="KW-0472">Membrane</keyword>
<feature type="transmembrane region" description="Helical" evidence="6">
    <location>
        <begin position="17"/>
        <end position="39"/>
    </location>
</feature>
<dbReference type="GO" id="GO:0000271">
    <property type="term" value="P:polysaccharide biosynthetic process"/>
    <property type="evidence" value="ECO:0007669"/>
    <property type="project" value="InterPro"/>
</dbReference>
<organism evidence="8 9">
    <name type="scientific">Streptococcus parauberis</name>
    <dbReference type="NCBI Taxonomy" id="1348"/>
    <lineage>
        <taxon>Bacteria</taxon>
        <taxon>Bacillati</taxon>
        <taxon>Bacillota</taxon>
        <taxon>Bacilli</taxon>
        <taxon>Lactobacillales</taxon>
        <taxon>Streptococcaceae</taxon>
        <taxon>Streptococcus</taxon>
    </lineage>
</organism>
<reference evidence="8 9" key="1">
    <citation type="submission" date="2016-06" db="EMBL/GenBank/DDBJ databases">
        <authorList>
            <person name="Haines A.N."/>
            <person name="Council K.R."/>
        </authorList>
    </citation>
    <scope>NUCLEOTIDE SEQUENCE [LARGE SCALE GENOMIC DNA]</scope>
    <source>
        <strain evidence="8 9">SP158-29</strain>
    </source>
</reference>
<sequence>MKTTSFKKIIDSEVFKYLFFGVLATLVYMLVRLICFSLTKEATLSALVANVAAVMFAFITNDIFVFNQVRAGWFNRLIKFSIARIATLLLDLALAYLLVEKFPNIIGQFVNHNISLVNAVETIIGQVLVIALNYVFSKLFIFKNSK</sequence>
<evidence type="ECO:0000313" key="9">
    <source>
        <dbReference type="Proteomes" id="UP000217465"/>
    </source>
</evidence>
<name>A0A854W7G3_9STRE</name>
<feature type="transmembrane region" description="Helical" evidence="6">
    <location>
        <begin position="119"/>
        <end position="141"/>
    </location>
</feature>
<evidence type="ECO:0000313" key="8">
    <source>
        <dbReference type="EMBL" id="PCH12173.1"/>
    </source>
</evidence>
<evidence type="ECO:0000256" key="6">
    <source>
        <dbReference type="SAM" id="Phobius"/>
    </source>
</evidence>
<dbReference type="PANTHER" id="PTHR38459">
    <property type="entry name" value="PROPHAGE BACTOPRENOL-LINKED GLUCOSE TRANSLOCASE HOMOLOG"/>
    <property type="match status" value="1"/>
</dbReference>
<dbReference type="AlphaFoldDB" id="A0A854W7G3"/>
<keyword evidence="4 6" id="KW-1133">Transmembrane helix</keyword>
<comment type="similarity">
    <text evidence="2">Belongs to the GtrA family.</text>
</comment>
<keyword evidence="3 6" id="KW-0812">Transmembrane</keyword>
<evidence type="ECO:0000259" key="7">
    <source>
        <dbReference type="Pfam" id="PF04138"/>
    </source>
</evidence>
<evidence type="ECO:0000256" key="5">
    <source>
        <dbReference type="ARBA" id="ARBA00023136"/>
    </source>
</evidence>
<gene>
    <name evidence="8" type="ORF">A9Y57_00888</name>
</gene>
<accession>A0A854W7G3</accession>
<dbReference type="Pfam" id="PF04138">
    <property type="entry name" value="GtrA_DPMS_TM"/>
    <property type="match status" value="1"/>
</dbReference>
<feature type="domain" description="GtrA/DPMS transmembrane" evidence="7">
    <location>
        <begin position="16"/>
        <end position="142"/>
    </location>
</feature>
<evidence type="ECO:0000256" key="3">
    <source>
        <dbReference type="ARBA" id="ARBA00022692"/>
    </source>
</evidence>
<evidence type="ECO:0000256" key="1">
    <source>
        <dbReference type="ARBA" id="ARBA00004141"/>
    </source>
</evidence>
<feature type="transmembrane region" description="Helical" evidence="6">
    <location>
        <begin position="77"/>
        <end position="99"/>
    </location>
</feature>
<dbReference type="PANTHER" id="PTHR38459:SF5">
    <property type="entry name" value="CELL WALL TEICHOIC ACID GLYCOSYLATION PROTEIN GTCA"/>
    <property type="match status" value="1"/>
</dbReference>
<feature type="transmembrane region" description="Helical" evidence="6">
    <location>
        <begin position="45"/>
        <end position="65"/>
    </location>
</feature>
<evidence type="ECO:0000256" key="2">
    <source>
        <dbReference type="ARBA" id="ARBA00009399"/>
    </source>
</evidence>
<dbReference type="InterPro" id="IPR007267">
    <property type="entry name" value="GtrA_DPMS_TM"/>
</dbReference>
<protein>
    <submittedName>
        <fullName evidence="8">GtrA-like protein</fullName>
    </submittedName>
</protein>
<dbReference type="InterPro" id="IPR051401">
    <property type="entry name" value="GtrA_CellWall_Glycosyl"/>
</dbReference>
<dbReference type="RefSeq" id="WP_096633736.1">
    <property type="nucleotide sequence ID" value="NZ_NSGR01000008.1"/>
</dbReference>
<evidence type="ECO:0000256" key="4">
    <source>
        <dbReference type="ARBA" id="ARBA00022989"/>
    </source>
</evidence>
<dbReference type="GO" id="GO:0005886">
    <property type="term" value="C:plasma membrane"/>
    <property type="evidence" value="ECO:0007669"/>
    <property type="project" value="TreeGrafter"/>
</dbReference>
<dbReference type="Proteomes" id="UP000217465">
    <property type="component" value="Unassembled WGS sequence"/>
</dbReference>
<dbReference type="EMBL" id="NSGR01000008">
    <property type="protein sequence ID" value="PCH12173.1"/>
    <property type="molecule type" value="Genomic_DNA"/>
</dbReference>